<keyword evidence="2 6" id="KW-0805">Transcription regulation</keyword>
<dbReference type="InterPro" id="IPR028630">
    <property type="entry name" value="Sigma70_RpoD"/>
</dbReference>
<comment type="caution">
    <text evidence="9">The sequence shown here is derived from an EMBL/GenBank/DDBJ whole genome shotgun (WGS) entry which is preliminary data.</text>
</comment>
<evidence type="ECO:0000256" key="3">
    <source>
        <dbReference type="ARBA" id="ARBA00023082"/>
    </source>
</evidence>
<evidence type="ECO:0000256" key="4">
    <source>
        <dbReference type="ARBA" id="ARBA00023125"/>
    </source>
</evidence>
<dbReference type="PRINTS" id="PR00046">
    <property type="entry name" value="SIGMA70FCT"/>
</dbReference>
<dbReference type="InterPro" id="IPR007624">
    <property type="entry name" value="RNA_pol_sigma70_r3"/>
</dbReference>
<keyword evidence="5 6" id="KW-0804">Transcription</keyword>
<dbReference type="HAMAP" id="MF_00963">
    <property type="entry name" value="Sigma70_RpoD_SigA"/>
    <property type="match status" value="1"/>
</dbReference>
<dbReference type="SUPFAM" id="SSF88659">
    <property type="entry name" value="Sigma3 and sigma4 domains of RNA polymerase sigma factors"/>
    <property type="match status" value="2"/>
</dbReference>
<dbReference type="PROSITE" id="PS00715">
    <property type="entry name" value="SIGMA70_1"/>
    <property type="match status" value="1"/>
</dbReference>
<dbReference type="Pfam" id="PF04542">
    <property type="entry name" value="Sigma70_r2"/>
    <property type="match status" value="1"/>
</dbReference>
<dbReference type="InterPro" id="IPR000943">
    <property type="entry name" value="RNA_pol_sigma70"/>
</dbReference>
<dbReference type="InterPro" id="IPR007127">
    <property type="entry name" value="RNA_pol_sigma_70_r1_1"/>
</dbReference>
<feature type="region of interest" description="Sigma-70 factor domain-4" evidence="6">
    <location>
        <begin position="517"/>
        <end position="570"/>
    </location>
</feature>
<evidence type="ECO:0000256" key="1">
    <source>
        <dbReference type="ARBA" id="ARBA00022490"/>
    </source>
</evidence>
<dbReference type="SUPFAM" id="SSF88946">
    <property type="entry name" value="Sigma2 domain of RNA polymerase sigma factors"/>
    <property type="match status" value="1"/>
</dbReference>
<dbReference type="InterPro" id="IPR007627">
    <property type="entry name" value="RNA_pol_sigma70_r2"/>
</dbReference>
<dbReference type="Pfam" id="PF04545">
    <property type="entry name" value="Sigma70_r4"/>
    <property type="match status" value="1"/>
</dbReference>
<dbReference type="CDD" id="cd06171">
    <property type="entry name" value="Sigma70_r4"/>
    <property type="match status" value="1"/>
</dbReference>
<evidence type="ECO:0000256" key="6">
    <source>
        <dbReference type="HAMAP-Rule" id="MF_00963"/>
    </source>
</evidence>
<dbReference type="InterPro" id="IPR012760">
    <property type="entry name" value="RNA_pol_sigma_RpoD_C"/>
</dbReference>
<gene>
    <name evidence="9" type="primary">rpoD</name>
    <name evidence="6" type="synonym">sigA</name>
    <name evidence="9" type="ORF">ACFL27_07450</name>
</gene>
<dbReference type="NCBIfam" id="TIGR02393">
    <property type="entry name" value="RpoD_Cterm"/>
    <property type="match status" value="1"/>
</dbReference>
<feature type="DNA-binding region" description="H-T-H motif" evidence="6">
    <location>
        <begin position="543"/>
        <end position="562"/>
    </location>
</feature>
<feature type="domain" description="RNA polymerase sigma-70" evidence="8">
    <location>
        <begin position="542"/>
        <end position="568"/>
    </location>
</feature>
<reference evidence="9 10" key="1">
    <citation type="submission" date="2024-09" db="EMBL/GenBank/DDBJ databases">
        <title>Laminarin stimulates single cell rates of sulfate reduction while oxygen inhibits transcriptomic activity in coastal marine sediment.</title>
        <authorList>
            <person name="Lindsay M."/>
            <person name="Orcutt B."/>
            <person name="Emerson D."/>
            <person name="Stepanauskas R."/>
            <person name="D'Angelo T."/>
        </authorList>
    </citation>
    <scope>NUCLEOTIDE SEQUENCE [LARGE SCALE GENOMIC DNA]</scope>
    <source>
        <strain evidence="9">SAG AM-311-K15</strain>
    </source>
</reference>
<proteinExistence type="inferred from homology"/>
<dbReference type="PANTHER" id="PTHR30603">
    <property type="entry name" value="RNA POLYMERASE SIGMA FACTOR RPO"/>
    <property type="match status" value="1"/>
</dbReference>
<dbReference type="InterPro" id="IPR050239">
    <property type="entry name" value="Sigma-70_RNA_pol_init_factors"/>
</dbReference>
<accession>A0ABV6YUY0</accession>
<evidence type="ECO:0000313" key="10">
    <source>
        <dbReference type="Proteomes" id="UP001594351"/>
    </source>
</evidence>
<dbReference type="EMBL" id="JBHPBY010000071">
    <property type="protein sequence ID" value="MFC1850009.1"/>
    <property type="molecule type" value="Genomic_DNA"/>
</dbReference>
<dbReference type="InterPro" id="IPR007630">
    <property type="entry name" value="RNA_pol_sigma70_r4"/>
</dbReference>
<dbReference type="Gene3D" id="1.10.220.120">
    <property type="entry name" value="Sigma-70 factor, region 1.1"/>
    <property type="match status" value="1"/>
</dbReference>
<comment type="subunit">
    <text evidence="6">Interacts transiently with the RNA polymerase catalytic core.</text>
</comment>
<name>A0ABV6YUY0_UNCC1</name>
<feature type="domain" description="RNA polymerase sigma-70" evidence="7">
    <location>
        <begin position="373"/>
        <end position="386"/>
    </location>
</feature>
<dbReference type="PROSITE" id="PS00716">
    <property type="entry name" value="SIGMA70_2"/>
    <property type="match status" value="1"/>
</dbReference>
<sequence>METDAKTITEWNRLLTMGKTRGYLTYGDINNALPHEEIAPELIEDVLVSLNNCGIQVIDESQVSLFKIKKQVLIKKEPESLKPGKSQTQDNKFFPEKTGDPLRMYFRDMGNVNLLSREKEVEIAKRIEEGKNEVIEAILQSSLTLKEILNLEDKVSKGKIKLKDIIKFKDGEENESFREKDKLVISIKKLRDIDQSIALLLKSLDNHQSKLELEETLNQLKKELVNTLNDINFSPKYIERICQRIHDLVMRIKRGQREIKQCLQKSAMELDELKHFLREIRKNPGQEYNLRFQHVSRDEFLNFERVIRNARRKIKRAETEACASANDLLKTHMKIVSGMRKEENAKRLLTQANLRLVVNIAKKYTNRGLQFSDLIQEGNIGLMRAVDKFEYQRGYKFSTYATWWIRQAITRAIADQGRTIRIPVHMIETINKLLRTSRHLVQEKGREPTYEEIAKKMDIVVDKVRLVLKMAQDPISLETPIGEEEDSQLGDFIEDKKAECPSEVVINNNLKDQIKDVLKTLTAREEKVLRLRFGIDSKYEHTLEEVGSLFNVTRERIRQIEAKALKKLRHPSRRDKLKSFS</sequence>
<keyword evidence="3 6" id="KW-0731">Sigma factor</keyword>
<evidence type="ECO:0000256" key="5">
    <source>
        <dbReference type="ARBA" id="ARBA00023163"/>
    </source>
</evidence>
<feature type="short sequence motif" description="Interaction with polymerase core subunit RpoC" evidence="6">
    <location>
        <begin position="373"/>
        <end position="376"/>
    </location>
</feature>
<dbReference type="Pfam" id="PF00140">
    <property type="entry name" value="Sigma70_r1_2"/>
    <property type="match status" value="1"/>
</dbReference>
<comment type="function">
    <text evidence="6">Sigma factors are initiation factors that promote the attachment of RNA polymerase to specific initiation sites and are then released. This sigma factor is the primary sigma factor during exponential growth.</text>
</comment>
<dbReference type="InterPro" id="IPR009042">
    <property type="entry name" value="RNA_pol_sigma70_r1_2"/>
</dbReference>
<dbReference type="InterPro" id="IPR036388">
    <property type="entry name" value="WH-like_DNA-bd_sf"/>
</dbReference>
<dbReference type="InterPro" id="IPR013325">
    <property type="entry name" value="RNA_pol_sigma_r2"/>
</dbReference>
<comment type="subcellular location">
    <subcellularLocation>
        <location evidence="6">Cytoplasm</location>
    </subcellularLocation>
</comment>
<evidence type="ECO:0000313" key="9">
    <source>
        <dbReference type="EMBL" id="MFC1850009.1"/>
    </source>
</evidence>
<evidence type="ECO:0000256" key="2">
    <source>
        <dbReference type="ARBA" id="ARBA00023015"/>
    </source>
</evidence>
<comment type="similarity">
    <text evidence="6">Belongs to the sigma-70 factor family. RpoD/SigA subfamily.</text>
</comment>
<evidence type="ECO:0000259" key="7">
    <source>
        <dbReference type="PROSITE" id="PS00715"/>
    </source>
</evidence>
<dbReference type="Gene3D" id="1.10.10.10">
    <property type="entry name" value="Winged helix-like DNA-binding domain superfamily/Winged helix DNA-binding domain"/>
    <property type="match status" value="2"/>
</dbReference>
<feature type="region of interest" description="Sigma-70 factor domain-2" evidence="6">
    <location>
        <begin position="349"/>
        <end position="419"/>
    </location>
</feature>
<dbReference type="Pfam" id="PF04539">
    <property type="entry name" value="Sigma70_r3"/>
    <property type="match status" value="1"/>
</dbReference>
<evidence type="ECO:0000259" key="8">
    <source>
        <dbReference type="PROSITE" id="PS00716"/>
    </source>
</evidence>
<keyword evidence="1 6" id="KW-0963">Cytoplasm</keyword>
<dbReference type="InterPro" id="IPR014284">
    <property type="entry name" value="RNA_pol_sigma-70_dom"/>
</dbReference>
<dbReference type="Gene3D" id="1.10.601.10">
    <property type="entry name" value="RNA Polymerase Primary Sigma Factor"/>
    <property type="match status" value="1"/>
</dbReference>
<keyword evidence="10" id="KW-1185">Reference proteome</keyword>
<protein>
    <recommendedName>
        <fullName evidence="6">RNA polymerase sigma factor SigA</fullName>
    </recommendedName>
</protein>
<keyword evidence="4 6" id="KW-0238">DNA-binding</keyword>
<dbReference type="NCBIfam" id="TIGR02937">
    <property type="entry name" value="sigma70-ECF"/>
    <property type="match status" value="1"/>
</dbReference>
<dbReference type="PANTHER" id="PTHR30603:SF60">
    <property type="entry name" value="RNA POLYMERASE SIGMA FACTOR RPOD"/>
    <property type="match status" value="1"/>
</dbReference>
<dbReference type="InterPro" id="IPR013324">
    <property type="entry name" value="RNA_pol_sigma_r3/r4-like"/>
</dbReference>
<dbReference type="Proteomes" id="UP001594351">
    <property type="component" value="Unassembled WGS sequence"/>
</dbReference>
<dbReference type="Pfam" id="PF03979">
    <property type="entry name" value="Sigma70_r1_1"/>
    <property type="match status" value="1"/>
</dbReference>
<dbReference type="InterPro" id="IPR042189">
    <property type="entry name" value="RNA_pol_sigma_70_r1_1_sf"/>
</dbReference>
<organism evidence="9 10">
    <name type="scientific">candidate division CSSED10-310 bacterium</name>
    <dbReference type="NCBI Taxonomy" id="2855610"/>
    <lineage>
        <taxon>Bacteria</taxon>
        <taxon>Bacteria division CSSED10-310</taxon>
    </lineage>
</organism>
<feature type="region of interest" description="Sigma-70 factor domain-3" evidence="6">
    <location>
        <begin position="428"/>
        <end position="504"/>
    </location>
</feature>